<dbReference type="CDD" id="cd03398">
    <property type="entry name" value="PAP2_haloperoxidase"/>
    <property type="match status" value="1"/>
</dbReference>
<reference evidence="1" key="1">
    <citation type="journal article" date="2023" name="Comput. Struct. Biotechnol. J.">
        <title>Discovery of a novel marine Bacteroidetes with a rich repertoire of carbohydrate-active enzymes.</title>
        <authorList>
            <person name="Chen B."/>
            <person name="Liu G."/>
            <person name="Chen Q."/>
            <person name="Wang H."/>
            <person name="Liu L."/>
            <person name="Tang K."/>
        </authorList>
    </citation>
    <scope>NUCLEOTIDE SEQUENCE</scope>
    <source>
        <strain evidence="1">TK19036</strain>
    </source>
</reference>
<dbReference type="AlphaFoldDB" id="A0AA49JJN7"/>
<protein>
    <submittedName>
        <fullName evidence="1">Vanadium-dependent haloperoxidase</fullName>
    </submittedName>
</protein>
<reference evidence="1" key="2">
    <citation type="journal article" date="2024" name="Antonie Van Leeuwenhoek">
        <title>Roseihalotalea indica gen. nov., sp. nov., a halophilic Bacteroidetes from mesopelagic Southwest Indian Ocean with higher carbohydrate metabolic potential.</title>
        <authorList>
            <person name="Chen B."/>
            <person name="Zhang M."/>
            <person name="Lin D."/>
            <person name="Ye J."/>
            <person name="Tang K."/>
        </authorList>
    </citation>
    <scope>NUCLEOTIDE SEQUENCE</scope>
    <source>
        <strain evidence="1">TK19036</strain>
    </source>
</reference>
<dbReference type="GO" id="GO:0004601">
    <property type="term" value="F:peroxidase activity"/>
    <property type="evidence" value="ECO:0007669"/>
    <property type="project" value="InterPro"/>
</dbReference>
<gene>
    <name evidence="1" type="ORF">K4G66_14390</name>
</gene>
<dbReference type="PANTHER" id="PTHR34599">
    <property type="entry name" value="PEROXIDASE-RELATED"/>
    <property type="match status" value="1"/>
</dbReference>
<dbReference type="EMBL" id="CP120682">
    <property type="protein sequence ID" value="WKN39881.1"/>
    <property type="molecule type" value="Genomic_DNA"/>
</dbReference>
<proteinExistence type="predicted"/>
<dbReference type="SUPFAM" id="SSF48317">
    <property type="entry name" value="Acid phosphatase/Vanadium-dependent haloperoxidase"/>
    <property type="match status" value="1"/>
</dbReference>
<dbReference type="InterPro" id="IPR036938">
    <property type="entry name" value="PAP2/HPO_sf"/>
</dbReference>
<dbReference type="Gene3D" id="1.10.606.10">
    <property type="entry name" value="Vanadium-containing Chloroperoxidase, domain 2"/>
    <property type="match status" value="1"/>
</dbReference>
<dbReference type="PANTHER" id="PTHR34599:SF1">
    <property type="entry name" value="PHOSPHATIDIC ACID PHOSPHATASE TYPE 2_HALOPEROXIDASE DOMAIN-CONTAINING PROTEIN"/>
    <property type="match status" value="1"/>
</dbReference>
<accession>A0AA49JJN7</accession>
<dbReference type="InterPro" id="IPR052559">
    <property type="entry name" value="V-haloperoxidase"/>
</dbReference>
<organism evidence="1">
    <name type="scientific">Roseihalotalea indica</name>
    <dbReference type="NCBI Taxonomy" id="2867963"/>
    <lineage>
        <taxon>Bacteria</taxon>
        <taxon>Pseudomonadati</taxon>
        <taxon>Bacteroidota</taxon>
        <taxon>Cytophagia</taxon>
        <taxon>Cytophagales</taxon>
        <taxon>Catalimonadaceae</taxon>
        <taxon>Roseihalotalea</taxon>
    </lineage>
</organism>
<evidence type="ECO:0000313" key="1">
    <source>
        <dbReference type="EMBL" id="WKN39881.1"/>
    </source>
</evidence>
<name>A0AA49JJN7_9BACT</name>
<dbReference type="InterPro" id="IPR016119">
    <property type="entry name" value="Br/Cl_peroxidase_C"/>
</dbReference>
<sequence length="651" mass="73082">MKNLKKRKKKALKTRIKAAKIANKRVHPDEHVDNGDERHYVNHQGEKTYLMNFTKGLKHDAKIGLVSDPTHYQLFVKGIDSGDPKEFENTPLGPGFIIDEAEKDPYCKVQPDWKSEKGKTGGKDGMPVKIRAWESSGAGLTFDVQGPDAQAVTMKPVPKLGSDELTAEIGEVYAQALLRDIPLATLYSKSEDTQTEDGYRARAKQLIKHLNKLPFFKQPDPKEYHHNTIHRGKFTLDTAFRGFAPGDLTGPYLSQFLLLGNTGVNKTDPEHIPADGYIAFGALRIDQRVRTAKPEVDFMQRWDEWLDVQNGADFRGLEQYIQDEKAEGLKKRRFITTGRDLATYVHYDALYEAYLNACLILLSAGAPFDQGIPFQSPDLYDRQQGFAHFGGPHILTLVPEVATRALKAVRFQKFNIHRRLRPEALAARLQMHDKIIGHCIDSRYDTASHVSLIDQMQNDLKSILSEVDILNPDFGEGYTMANPDIKCDIDHNYLLPMAFCEGSPMHPSYGAGHATVAGACVTILKAFFDTDQYLNIASNKKSFKITSNESESKYAFIPRADGEKLETVKTDALSVGGELNKLAANISIGRNWAGVHYYSDYVESMRMGEEIAIGMLQEQSIMYNPLENSYMTLEKFDGSKVLIKHGKVKTI</sequence>